<dbReference type="Proteomes" id="UP000005953">
    <property type="component" value="Unassembled WGS sequence"/>
</dbReference>
<feature type="transmembrane region" description="Helical" evidence="1">
    <location>
        <begin position="60"/>
        <end position="78"/>
    </location>
</feature>
<reference evidence="2 3" key="1">
    <citation type="submission" date="2006-02" db="EMBL/GenBank/DDBJ databases">
        <authorList>
            <person name="Pinhassi J."/>
            <person name="Pedros-Alio C."/>
            <person name="Ferriera S."/>
            <person name="Johnson J."/>
            <person name="Kravitz S."/>
            <person name="Halpern A."/>
            <person name="Remington K."/>
            <person name="Beeson K."/>
            <person name="Tran B."/>
            <person name="Rogers Y.-H."/>
            <person name="Friedman R."/>
            <person name="Venter J.C."/>
        </authorList>
    </citation>
    <scope>NUCLEOTIDE SEQUENCE [LARGE SCALE GENOMIC DNA]</scope>
    <source>
        <strain evidence="2 3">MED297</strain>
    </source>
</reference>
<name>A4BGA6_9GAMM</name>
<dbReference type="EMBL" id="AAOE01000015">
    <property type="protein sequence ID" value="EAR08901.1"/>
    <property type="molecule type" value="Genomic_DNA"/>
</dbReference>
<keyword evidence="1" id="KW-0472">Membrane</keyword>
<organism evidence="2 3">
    <name type="scientific">Reinekea blandensis MED297</name>
    <dbReference type="NCBI Taxonomy" id="314283"/>
    <lineage>
        <taxon>Bacteria</taxon>
        <taxon>Pseudomonadati</taxon>
        <taxon>Pseudomonadota</taxon>
        <taxon>Gammaproteobacteria</taxon>
        <taxon>Oceanospirillales</taxon>
        <taxon>Saccharospirillaceae</taxon>
        <taxon>Reinekea</taxon>
    </lineage>
</organism>
<keyword evidence="3" id="KW-1185">Reference proteome</keyword>
<protein>
    <submittedName>
        <fullName evidence="2">Uncharacterized protein</fullName>
    </submittedName>
</protein>
<keyword evidence="1" id="KW-1133">Transmembrane helix</keyword>
<proteinExistence type="predicted"/>
<dbReference type="STRING" id="314283.MED297_04507"/>
<sequence>MGLVAIIFIYGLLVPLTIYLVLIKFAPRKNRFEKVLLNVVSMLWYFFVIFNYYLNNGSKLVISIAVVFGVIMAIAVAIKSFKEKSDLPS</sequence>
<gene>
    <name evidence="2" type="ORF">MED297_04507</name>
</gene>
<keyword evidence="1" id="KW-0812">Transmembrane</keyword>
<evidence type="ECO:0000256" key="1">
    <source>
        <dbReference type="SAM" id="Phobius"/>
    </source>
</evidence>
<feature type="transmembrane region" description="Helical" evidence="1">
    <location>
        <begin position="35"/>
        <end position="54"/>
    </location>
</feature>
<dbReference type="HOGENOM" id="CLU_2452465_0_0_6"/>
<evidence type="ECO:0000313" key="3">
    <source>
        <dbReference type="Proteomes" id="UP000005953"/>
    </source>
</evidence>
<accession>A4BGA6</accession>
<evidence type="ECO:0000313" key="2">
    <source>
        <dbReference type="EMBL" id="EAR08901.1"/>
    </source>
</evidence>
<comment type="caution">
    <text evidence="2">The sequence shown here is derived from an EMBL/GenBank/DDBJ whole genome shotgun (WGS) entry which is preliminary data.</text>
</comment>
<dbReference type="AlphaFoldDB" id="A4BGA6"/>
<feature type="transmembrane region" description="Helical" evidence="1">
    <location>
        <begin position="6"/>
        <end position="23"/>
    </location>
</feature>